<dbReference type="GO" id="GO:0005789">
    <property type="term" value="C:endoplasmic reticulum membrane"/>
    <property type="evidence" value="ECO:0007669"/>
    <property type="project" value="UniProtKB-SubCell"/>
</dbReference>
<dbReference type="Gene3D" id="3.40.50.1820">
    <property type="entry name" value="alpha/beta hydrolase"/>
    <property type="match status" value="1"/>
</dbReference>
<evidence type="ECO:0000256" key="3">
    <source>
        <dbReference type="ARBA" id="ARBA00004477"/>
    </source>
</evidence>
<dbReference type="Proteomes" id="UP000663823">
    <property type="component" value="Unassembled WGS sequence"/>
</dbReference>
<evidence type="ECO:0000256" key="12">
    <source>
        <dbReference type="ARBA" id="ARBA00023128"/>
    </source>
</evidence>
<dbReference type="GO" id="GO:0005741">
    <property type="term" value="C:mitochondrial outer membrane"/>
    <property type="evidence" value="ECO:0007669"/>
    <property type="project" value="UniProtKB-SubCell"/>
</dbReference>
<feature type="transmembrane region" description="Helical" evidence="17">
    <location>
        <begin position="644"/>
        <end position="663"/>
    </location>
</feature>
<evidence type="ECO:0000256" key="16">
    <source>
        <dbReference type="ARBA" id="ARBA00049385"/>
    </source>
</evidence>
<evidence type="ECO:0000313" key="18">
    <source>
        <dbReference type="EMBL" id="CAF3936066.1"/>
    </source>
</evidence>
<dbReference type="InterPro" id="IPR023352">
    <property type="entry name" value="MAPEG-like_dom_sf"/>
</dbReference>
<evidence type="ECO:0000313" key="19">
    <source>
        <dbReference type="Proteomes" id="UP000663823"/>
    </source>
</evidence>
<evidence type="ECO:0000256" key="5">
    <source>
        <dbReference type="ARBA" id="ARBA00012452"/>
    </source>
</evidence>
<evidence type="ECO:0000256" key="9">
    <source>
        <dbReference type="ARBA" id="ARBA00022824"/>
    </source>
</evidence>
<dbReference type="InterPro" id="IPR029058">
    <property type="entry name" value="AB_hydrolase_fold"/>
</dbReference>
<evidence type="ECO:0000256" key="8">
    <source>
        <dbReference type="ARBA" id="ARBA00022787"/>
    </source>
</evidence>
<keyword evidence="7 17" id="KW-0812">Transmembrane</keyword>
<evidence type="ECO:0000256" key="7">
    <source>
        <dbReference type="ARBA" id="ARBA00022692"/>
    </source>
</evidence>
<evidence type="ECO:0000256" key="17">
    <source>
        <dbReference type="SAM" id="Phobius"/>
    </source>
</evidence>
<dbReference type="EMBL" id="CAJOAX010005130">
    <property type="protein sequence ID" value="CAF3936066.1"/>
    <property type="molecule type" value="Genomic_DNA"/>
</dbReference>
<evidence type="ECO:0000256" key="1">
    <source>
        <dbReference type="ARBA" id="ARBA00003701"/>
    </source>
</evidence>
<comment type="subcellular location">
    <subcellularLocation>
        <location evidence="3">Endoplasmic reticulum membrane</location>
        <topology evidence="3">Multi-pass membrane protein</topology>
    </subcellularLocation>
    <subcellularLocation>
        <location evidence="2">Mitochondrion outer membrane</location>
    </subcellularLocation>
</comment>
<reference evidence="18" key="1">
    <citation type="submission" date="2021-02" db="EMBL/GenBank/DDBJ databases">
        <authorList>
            <person name="Nowell W R."/>
        </authorList>
    </citation>
    <scope>NUCLEOTIDE SEQUENCE</scope>
</reference>
<dbReference type="GO" id="GO:0004364">
    <property type="term" value="F:glutathione transferase activity"/>
    <property type="evidence" value="ECO:0007669"/>
    <property type="project" value="UniProtKB-EC"/>
</dbReference>
<keyword evidence="11" id="KW-0007">Acetylation</keyword>
<evidence type="ECO:0000256" key="14">
    <source>
        <dbReference type="ARBA" id="ARBA00038540"/>
    </source>
</evidence>
<proteinExistence type="inferred from homology"/>
<comment type="caution">
    <text evidence="18">The sequence shown here is derived from an EMBL/GenBank/DDBJ whole genome shotgun (WGS) entry which is preliminary data.</text>
</comment>
<keyword evidence="8" id="KW-1000">Mitochondrion outer membrane</keyword>
<evidence type="ECO:0000256" key="2">
    <source>
        <dbReference type="ARBA" id="ARBA00004294"/>
    </source>
</evidence>
<evidence type="ECO:0000256" key="6">
    <source>
        <dbReference type="ARBA" id="ARBA00022679"/>
    </source>
</evidence>
<evidence type="ECO:0000256" key="11">
    <source>
        <dbReference type="ARBA" id="ARBA00022990"/>
    </source>
</evidence>
<dbReference type="EC" id="2.5.1.18" evidence="5"/>
<comment type="similarity">
    <text evidence="4">Belongs to the MAPEG family.</text>
</comment>
<keyword evidence="13 17" id="KW-0472">Membrane</keyword>
<keyword evidence="9" id="KW-0256">Endoplasmic reticulum</keyword>
<keyword evidence="10 17" id="KW-1133">Transmembrane helix</keyword>
<dbReference type="SUPFAM" id="SSF53474">
    <property type="entry name" value="alpha/beta-Hydrolases"/>
    <property type="match status" value="1"/>
</dbReference>
<dbReference type="Pfam" id="PF01124">
    <property type="entry name" value="MAPEG"/>
    <property type="match status" value="1"/>
</dbReference>
<organism evidence="18 19">
    <name type="scientific">Rotaria sordida</name>
    <dbReference type="NCBI Taxonomy" id="392033"/>
    <lineage>
        <taxon>Eukaryota</taxon>
        <taxon>Metazoa</taxon>
        <taxon>Spiralia</taxon>
        <taxon>Gnathifera</taxon>
        <taxon>Rotifera</taxon>
        <taxon>Eurotatoria</taxon>
        <taxon>Bdelloidea</taxon>
        <taxon>Philodinida</taxon>
        <taxon>Philodinidae</taxon>
        <taxon>Rotaria</taxon>
    </lineage>
</organism>
<keyword evidence="12" id="KW-0496">Mitochondrion</keyword>
<name>A0A819JNC8_9BILA</name>
<dbReference type="PANTHER" id="PTHR10689:SF6">
    <property type="entry name" value="MICROSOMAL GLUTATHIONE S-TRANSFERASE 1"/>
    <property type="match status" value="1"/>
</dbReference>
<accession>A0A819JNC8</accession>
<evidence type="ECO:0000256" key="13">
    <source>
        <dbReference type="ARBA" id="ARBA00023136"/>
    </source>
</evidence>
<comment type="subunit">
    <text evidence="14">Homotrimer; The trimer binds only one molecule of glutathione.</text>
</comment>
<gene>
    <name evidence="18" type="ORF">OTI717_LOCUS25606</name>
</gene>
<comment type="function">
    <text evidence="1">Conjugation of reduced glutathione to a wide number of exogenous and endogenous hydrophobic electrophiles.</text>
</comment>
<comment type="catalytic activity">
    <reaction evidence="16">
        <text>RX + glutathione = an S-substituted glutathione + a halide anion + H(+)</text>
        <dbReference type="Rhea" id="RHEA:16437"/>
        <dbReference type="ChEBI" id="CHEBI:15378"/>
        <dbReference type="ChEBI" id="CHEBI:16042"/>
        <dbReference type="ChEBI" id="CHEBI:17792"/>
        <dbReference type="ChEBI" id="CHEBI:57925"/>
        <dbReference type="ChEBI" id="CHEBI:90779"/>
        <dbReference type="EC" id="2.5.1.18"/>
    </reaction>
    <physiologicalReaction direction="left-to-right" evidence="16">
        <dbReference type="Rhea" id="RHEA:16438"/>
    </physiologicalReaction>
</comment>
<dbReference type="Gene3D" id="1.20.120.550">
    <property type="entry name" value="Membrane associated eicosanoid/glutathione metabolism-like domain"/>
    <property type="match status" value="1"/>
</dbReference>
<evidence type="ECO:0000256" key="15">
    <source>
        <dbReference type="ARBA" id="ARBA00039397"/>
    </source>
</evidence>
<dbReference type="PANTHER" id="PTHR10689">
    <property type="entry name" value="MICROSOMAL GLUTATHIONE S-TRANSFERASE 1"/>
    <property type="match status" value="1"/>
</dbReference>
<keyword evidence="6" id="KW-0808">Transferase</keyword>
<dbReference type="InterPro" id="IPR040162">
    <property type="entry name" value="MGST1-like"/>
</dbReference>
<dbReference type="AlphaFoldDB" id="A0A819JNC8"/>
<evidence type="ECO:0000256" key="10">
    <source>
        <dbReference type="ARBA" id="ARBA00022989"/>
    </source>
</evidence>
<dbReference type="SUPFAM" id="SSF161084">
    <property type="entry name" value="MAPEG domain-like"/>
    <property type="match status" value="1"/>
</dbReference>
<sequence length="666" mass="77089">MTITVNNVYSQCMYLNVPINWNKTNLTTCTQTIEIFVKRYFLLGYENDSHHLWRIPGGGGIPISRLELESIGIISALNGSISIYLTDKRGVGKSSLLECPISIIENLSACLSYIKENEYRLKENTFTNTGYDLEYILKVINGDYRQYLKSNKRVILMGSSQGTYLLQRYLHITEDNQQVDRIIFDSVLPTDITRLTHGDKYMNYIFLDLFTRCSQDEQECSIYFQDNYPIRALYTYKMNEDFQTNSSCLYQLNITREDIDKKMSFIFYPNSMELFPALIYRINRCNSDDKNVLKHFINVTQPPAQDRLPGYSILVELNNNLAELWSPLNRNEKNPSCDYLKGLSMNTFVGTHVMPDIYCPIEEKKILGYPTDKFYRKYPKKKSKLPLLLLHGDMDSALPIPIARHFYKQYSLINSNITYIEMARTGHTPTTISYILSPRFQPDRSCLDKISKIDFSGRTTRTKRLAIQYFGSDDIWGIKKENETINNLAHVSLQSCEMLSFDDDKILHSIKSKLNSLNNNGTGTIIDSIQTCGYKWNIIENDDGDYFKDHAQRQRSQAFANPEDVVTSKIKNLVPTTTDPDVERVRRNHLNDIENIIPFLLIGFCYIPCNPDPNIALWHFRLFFLSRVLHTFAYQIPLPQPSRAITFFIGLITTVSMAIQVLIRVY</sequence>
<evidence type="ECO:0000256" key="4">
    <source>
        <dbReference type="ARBA" id="ARBA00010459"/>
    </source>
</evidence>
<dbReference type="FunFam" id="1.20.120.550:FF:000002">
    <property type="entry name" value="Microsomal glutathione S-transferase 1"/>
    <property type="match status" value="1"/>
</dbReference>
<protein>
    <recommendedName>
        <fullName evidence="15">Microsomal glutathione S-transferase 1</fullName>
        <ecNumber evidence="5">2.5.1.18</ecNumber>
    </recommendedName>
</protein>
<dbReference type="InterPro" id="IPR001129">
    <property type="entry name" value="Membr-assoc_MAPEG"/>
</dbReference>